<dbReference type="NCBIfam" id="TIGR02159">
    <property type="entry name" value="PA_CoA_Oxy4"/>
    <property type="match status" value="1"/>
</dbReference>
<feature type="compositionally biased region" description="Polar residues" evidence="1">
    <location>
        <begin position="1"/>
        <end position="17"/>
    </location>
</feature>
<dbReference type="Gene3D" id="3.30.300.130">
    <property type="entry name" value="Fe-S cluster assembly (FSCA)"/>
    <property type="match status" value="1"/>
</dbReference>
<dbReference type="InterPro" id="IPR052339">
    <property type="entry name" value="Fe-S_Maturation_MIP18"/>
</dbReference>
<dbReference type="InterPro" id="IPR011883">
    <property type="entry name" value="PaaD-like"/>
</dbReference>
<reference evidence="5" key="1">
    <citation type="journal article" date="2019" name="Int. J. Syst. Evol. Microbiol.">
        <title>The Global Catalogue of Microorganisms (GCM) 10K type strain sequencing project: providing services to taxonomists for standard genome sequencing and annotation.</title>
        <authorList>
            <consortium name="The Broad Institute Genomics Platform"/>
            <consortium name="The Broad Institute Genome Sequencing Center for Infectious Disease"/>
            <person name="Wu L."/>
            <person name="Ma J."/>
        </authorList>
    </citation>
    <scope>NUCLEOTIDE SEQUENCE [LARGE SCALE GENOMIC DNA]</scope>
    <source>
        <strain evidence="5">KCTC 32255</strain>
    </source>
</reference>
<evidence type="ECO:0000313" key="4">
    <source>
        <dbReference type="EMBL" id="MFC6865977.1"/>
    </source>
</evidence>
<evidence type="ECO:0000313" key="5">
    <source>
        <dbReference type="Proteomes" id="UP001596337"/>
    </source>
</evidence>
<feature type="domain" description="PaaD zinc beta ribbon" evidence="3">
    <location>
        <begin position="134"/>
        <end position="178"/>
    </location>
</feature>
<gene>
    <name evidence="4" type="primary">paaD</name>
    <name evidence="4" type="ORF">ACFQGD_02330</name>
</gene>
<evidence type="ECO:0000259" key="2">
    <source>
        <dbReference type="Pfam" id="PF01883"/>
    </source>
</evidence>
<proteinExistence type="predicted"/>
<name>A0ABW2BSH0_9PSEU</name>
<evidence type="ECO:0000256" key="1">
    <source>
        <dbReference type="SAM" id="MobiDB-lite"/>
    </source>
</evidence>
<keyword evidence="5" id="KW-1185">Reference proteome</keyword>
<dbReference type="InterPro" id="IPR002744">
    <property type="entry name" value="MIP18-like"/>
</dbReference>
<dbReference type="RefSeq" id="WP_345406719.1">
    <property type="nucleotide sequence ID" value="NZ_BAABLA010000123.1"/>
</dbReference>
<sequence>MVSAVTSQGRHTPNQARRISDPRAVAETVTDPELPMLTLADLGVLRDVSEVDGTVVVTITPTYTGCPAMDTMRDDLVHALRDAGYRDVDVRTVLHPPWSSDWITDEGKRKLAEAGISPPGATPRNDGPIPLTLGSPVHAVRCPHCGAANTEELSRFSATACKSLRRCRVCAEPFEHVKEI</sequence>
<dbReference type="Pfam" id="PF01883">
    <property type="entry name" value="FeS_assembly_P"/>
    <property type="match status" value="1"/>
</dbReference>
<organism evidence="4 5">
    <name type="scientific">Haloechinothrix salitolerans</name>
    <dbReference type="NCBI Taxonomy" id="926830"/>
    <lineage>
        <taxon>Bacteria</taxon>
        <taxon>Bacillati</taxon>
        <taxon>Actinomycetota</taxon>
        <taxon>Actinomycetes</taxon>
        <taxon>Pseudonocardiales</taxon>
        <taxon>Pseudonocardiaceae</taxon>
        <taxon>Haloechinothrix</taxon>
    </lineage>
</organism>
<protein>
    <submittedName>
        <fullName evidence="4">1,2-phenylacetyl-CoA epoxidase subunit PaaD</fullName>
    </submittedName>
</protein>
<dbReference type="PANTHER" id="PTHR42831:SF3">
    <property type="entry name" value="1,2-PHENYLACETYL-COA EPOXIDASE, SUBUNIT D-RELATED"/>
    <property type="match status" value="1"/>
</dbReference>
<comment type="caution">
    <text evidence="4">The sequence shown here is derived from an EMBL/GenBank/DDBJ whole genome shotgun (WGS) entry which is preliminary data.</text>
</comment>
<evidence type="ECO:0000259" key="3">
    <source>
        <dbReference type="Pfam" id="PF23451"/>
    </source>
</evidence>
<dbReference type="EMBL" id="JBHSXX010000001">
    <property type="protein sequence ID" value="MFC6865977.1"/>
    <property type="molecule type" value="Genomic_DNA"/>
</dbReference>
<feature type="domain" description="MIP18 family-like" evidence="2">
    <location>
        <begin position="27"/>
        <end position="82"/>
    </location>
</feature>
<dbReference type="Proteomes" id="UP001596337">
    <property type="component" value="Unassembled WGS sequence"/>
</dbReference>
<dbReference type="SUPFAM" id="SSF117916">
    <property type="entry name" value="Fe-S cluster assembly (FSCA) domain-like"/>
    <property type="match status" value="1"/>
</dbReference>
<dbReference type="InterPro" id="IPR056572">
    <property type="entry name" value="Zn_ribbon_PaaD"/>
</dbReference>
<dbReference type="PANTHER" id="PTHR42831">
    <property type="entry name" value="FE-S PROTEIN MATURATION AUXILIARY FACTOR YITW"/>
    <property type="match status" value="1"/>
</dbReference>
<accession>A0ABW2BSH0</accession>
<dbReference type="Pfam" id="PF23451">
    <property type="entry name" value="Zn_ribbon_PaaD"/>
    <property type="match status" value="1"/>
</dbReference>
<dbReference type="InterPro" id="IPR034904">
    <property type="entry name" value="FSCA_dom_sf"/>
</dbReference>
<feature type="region of interest" description="Disordered" evidence="1">
    <location>
        <begin position="1"/>
        <end position="23"/>
    </location>
</feature>